<dbReference type="InterPro" id="IPR023286">
    <property type="entry name" value="ABATE_dom_sf"/>
</dbReference>
<gene>
    <name evidence="1" type="ORF">A8145_05395</name>
</gene>
<reference evidence="1 2" key="1">
    <citation type="submission" date="2016-05" db="EMBL/GenBank/DDBJ databases">
        <authorList>
            <person name="Ramsay J.P."/>
        </authorList>
    </citation>
    <scope>NUCLEOTIDE SEQUENCE [LARGE SCALE GENOMIC DNA]</scope>
    <source>
        <strain evidence="1 2">NZP2042</strain>
    </source>
</reference>
<protein>
    <submittedName>
        <fullName evidence="1">Uncharacterized protein</fullName>
    </submittedName>
</protein>
<comment type="caution">
    <text evidence="1">The sequence shown here is derived from an EMBL/GenBank/DDBJ whole genome shotgun (WGS) entry which is preliminary data.</text>
</comment>
<organism evidence="1 2">
    <name type="scientific">Rhizobium loti</name>
    <name type="common">Mesorhizobium loti</name>
    <dbReference type="NCBI Taxonomy" id="381"/>
    <lineage>
        <taxon>Bacteria</taxon>
        <taxon>Pseudomonadati</taxon>
        <taxon>Pseudomonadota</taxon>
        <taxon>Alphaproteobacteria</taxon>
        <taxon>Hyphomicrobiales</taxon>
        <taxon>Phyllobacteriaceae</taxon>
        <taxon>Mesorhizobium</taxon>
    </lineage>
</organism>
<proteinExistence type="predicted"/>
<dbReference type="EMBL" id="LYTK01000001">
    <property type="protein sequence ID" value="OBQ72256.1"/>
    <property type="molecule type" value="Genomic_DNA"/>
</dbReference>
<accession>A0A6M7U9F0</accession>
<dbReference type="AlphaFoldDB" id="A0A6M7U9F0"/>
<dbReference type="Proteomes" id="UP000093737">
    <property type="component" value="Unassembled WGS sequence"/>
</dbReference>
<evidence type="ECO:0000313" key="2">
    <source>
        <dbReference type="Proteomes" id="UP000093737"/>
    </source>
</evidence>
<name>A0A6M7U9F0_RHILI</name>
<sequence length="217" mass="24097">MIPIRLNWERPVDGVEIVPLHLVQETSTTETKFVCARSDESEPVIYEITNLENPLAIRLINTVSDEDLVAFVSRFGLPQKLVTPFQVSVTSLETLKEDLGEVLGLGAFPDSVEKARHVNDVLKYVSLAPSFEYADGRNKLVMRPTDLANLMMMEAVFAYEVGATLSRCAHCSKAYLTGPLTGRRSHAVYCSDRCRVAAMRKRNASAGKHQELTVLAK</sequence>
<evidence type="ECO:0000313" key="1">
    <source>
        <dbReference type="EMBL" id="OBQ72256.1"/>
    </source>
</evidence>
<dbReference type="SUPFAM" id="SSF160904">
    <property type="entry name" value="Jann2411-like"/>
    <property type="match status" value="1"/>
</dbReference>